<comment type="caution">
    <text evidence="5">The sequence shown here is derived from an EMBL/GenBank/DDBJ whole genome shotgun (WGS) entry which is preliminary data.</text>
</comment>
<dbReference type="InterPro" id="IPR014710">
    <property type="entry name" value="RmlC-like_jellyroll"/>
</dbReference>
<dbReference type="SUPFAM" id="SSF51182">
    <property type="entry name" value="RmlC-like cupins"/>
    <property type="match status" value="1"/>
</dbReference>
<dbReference type="PANTHER" id="PTHR11019:SF199">
    <property type="entry name" value="HTH-TYPE TRANSCRIPTIONAL REGULATOR NIMR"/>
    <property type="match status" value="1"/>
</dbReference>
<dbReference type="Gene3D" id="1.10.10.60">
    <property type="entry name" value="Homeodomain-like"/>
    <property type="match status" value="1"/>
</dbReference>
<accession>A0ABT9T936</accession>
<dbReference type="Pfam" id="PF12833">
    <property type="entry name" value="HTH_18"/>
    <property type="match status" value="1"/>
</dbReference>
<keyword evidence="1" id="KW-0805">Transcription regulation</keyword>
<dbReference type="SMART" id="SM00342">
    <property type="entry name" value="HTH_ARAC"/>
    <property type="match status" value="1"/>
</dbReference>
<evidence type="ECO:0000256" key="3">
    <source>
        <dbReference type="ARBA" id="ARBA00023163"/>
    </source>
</evidence>
<dbReference type="InterPro" id="IPR011051">
    <property type="entry name" value="RmlC_Cupin_sf"/>
</dbReference>
<evidence type="ECO:0000313" key="6">
    <source>
        <dbReference type="Proteomes" id="UP001244623"/>
    </source>
</evidence>
<keyword evidence="2" id="KW-0238">DNA-binding</keyword>
<protein>
    <submittedName>
        <fullName evidence="5">AraC-like DNA-binding protein</fullName>
    </submittedName>
</protein>
<dbReference type="SUPFAM" id="SSF46689">
    <property type="entry name" value="Homeodomain-like"/>
    <property type="match status" value="1"/>
</dbReference>
<sequence length="287" mass="32363">MLTLIFQVSPCRDVMNRVSPTKITAGTKFEMPGSIDKAPRHDEATGWSSTAISYQRGETDPPHHHIEGQLLFATRGVMLVETEGNRWVIPPQRALWLPPLQIHSYNLLSHTDLRAIYFSSSLIEECLNFTKSRQVHVITATALVKELIAGLFNADYTGPSQRKMALLILEILSEAKPLTAELPMPHDERLNRATKELLVSHRWEASLSDLAHIANMSERTFSRMFIKDTGFSFRTWKQRARICASLDLLANGISIKQVSYQLGFSCPAAFTAAFRSILELTPRNFLL</sequence>
<dbReference type="Gene3D" id="2.60.120.10">
    <property type="entry name" value="Jelly Rolls"/>
    <property type="match status" value="1"/>
</dbReference>
<evidence type="ECO:0000256" key="1">
    <source>
        <dbReference type="ARBA" id="ARBA00023015"/>
    </source>
</evidence>
<dbReference type="Pfam" id="PF02311">
    <property type="entry name" value="AraC_binding"/>
    <property type="match status" value="1"/>
</dbReference>
<dbReference type="InterPro" id="IPR003313">
    <property type="entry name" value="AraC-bd"/>
</dbReference>
<reference evidence="5 6" key="1">
    <citation type="submission" date="2023-07" db="EMBL/GenBank/DDBJ databases">
        <title>Sorghum-associated microbial communities from plants grown in Nebraska, USA.</title>
        <authorList>
            <person name="Schachtman D."/>
        </authorList>
    </citation>
    <scope>NUCLEOTIDE SEQUENCE [LARGE SCALE GENOMIC DNA]</scope>
    <source>
        <strain evidence="5 6">CC49</strain>
    </source>
</reference>
<dbReference type="InterPro" id="IPR009057">
    <property type="entry name" value="Homeodomain-like_sf"/>
</dbReference>
<dbReference type="InterPro" id="IPR018062">
    <property type="entry name" value="HTH_AraC-typ_CS"/>
</dbReference>
<dbReference type="InterPro" id="IPR018060">
    <property type="entry name" value="HTH_AraC"/>
</dbReference>
<name>A0ABT9T936_9GAMM</name>
<gene>
    <name evidence="5" type="ORF">J2X94_002148</name>
</gene>
<evidence type="ECO:0000313" key="5">
    <source>
        <dbReference type="EMBL" id="MDQ0019994.1"/>
    </source>
</evidence>
<evidence type="ECO:0000256" key="2">
    <source>
        <dbReference type="ARBA" id="ARBA00023125"/>
    </source>
</evidence>
<dbReference type="PROSITE" id="PS00041">
    <property type="entry name" value="HTH_ARAC_FAMILY_1"/>
    <property type="match status" value="1"/>
</dbReference>
<proteinExistence type="predicted"/>
<dbReference type="EMBL" id="JAUSSJ010000002">
    <property type="protein sequence ID" value="MDQ0019994.1"/>
    <property type="molecule type" value="Genomic_DNA"/>
</dbReference>
<feature type="domain" description="HTH araC/xylS-type" evidence="4">
    <location>
        <begin position="188"/>
        <end position="287"/>
    </location>
</feature>
<organism evidence="5 6">
    <name type="scientific">[Curtobacterium] plantarum</name>
    <dbReference type="NCBI Taxonomy" id="221276"/>
    <lineage>
        <taxon>Bacteria</taxon>
        <taxon>Pseudomonadati</taxon>
        <taxon>Pseudomonadota</taxon>
        <taxon>Gammaproteobacteria</taxon>
        <taxon>Enterobacterales</taxon>
        <taxon>Erwiniaceae</taxon>
        <taxon>Pantoea</taxon>
    </lineage>
</organism>
<dbReference type="CDD" id="cd06124">
    <property type="entry name" value="cupin_NimR-like_N"/>
    <property type="match status" value="1"/>
</dbReference>
<dbReference type="Proteomes" id="UP001244623">
    <property type="component" value="Unassembled WGS sequence"/>
</dbReference>
<dbReference type="PROSITE" id="PS01124">
    <property type="entry name" value="HTH_ARAC_FAMILY_2"/>
    <property type="match status" value="1"/>
</dbReference>
<keyword evidence="6" id="KW-1185">Reference proteome</keyword>
<dbReference type="PANTHER" id="PTHR11019">
    <property type="entry name" value="HTH-TYPE TRANSCRIPTIONAL REGULATOR NIMR"/>
    <property type="match status" value="1"/>
</dbReference>
<keyword evidence="3" id="KW-0804">Transcription</keyword>
<evidence type="ECO:0000259" key="4">
    <source>
        <dbReference type="PROSITE" id="PS01124"/>
    </source>
</evidence>